<reference evidence="1 2" key="1">
    <citation type="submission" date="2019-03" db="EMBL/GenBank/DDBJ databases">
        <title>Nitrincola sp. nov. isolated from an Indian soda lake.</title>
        <authorList>
            <person name="Joshi A."/>
            <person name="Thite S.V."/>
            <person name="Joseph N."/>
            <person name="Dhotre D."/>
            <person name="Moorthy M."/>
            <person name="Shouche Y.S."/>
        </authorList>
    </citation>
    <scope>NUCLEOTIDE SEQUENCE [LARGE SCALE GENOMIC DNA]</scope>
    <source>
        <strain evidence="1 2">MEB193</strain>
    </source>
</reference>
<comment type="caution">
    <text evidence="1">The sequence shown here is derived from an EMBL/GenBank/DDBJ whole genome shotgun (WGS) entry which is preliminary data.</text>
</comment>
<evidence type="ECO:0000313" key="2">
    <source>
        <dbReference type="Proteomes" id="UP000325302"/>
    </source>
</evidence>
<proteinExistence type="predicted"/>
<dbReference type="InterPro" id="IPR036782">
    <property type="entry name" value="NE0471-like_N"/>
</dbReference>
<dbReference type="InterPro" id="IPR018841">
    <property type="entry name" value="DUF2442"/>
</dbReference>
<accession>A0A5A9W5C0</accession>
<gene>
    <name evidence="1" type="ORF">E1H14_03325</name>
</gene>
<dbReference type="AlphaFoldDB" id="A0A5A9W5C0"/>
<organism evidence="1 2">
    <name type="scientific">Nitrincola tapanii</name>
    <dbReference type="NCBI Taxonomy" id="1708751"/>
    <lineage>
        <taxon>Bacteria</taxon>
        <taxon>Pseudomonadati</taxon>
        <taxon>Pseudomonadota</taxon>
        <taxon>Gammaproteobacteria</taxon>
        <taxon>Oceanospirillales</taxon>
        <taxon>Oceanospirillaceae</taxon>
        <taxon>Nitrincola</taxon>
    </lineage>
</organism>
<keyword evidence="2" id="KW-1185">Reference proteome</keyword>
<dbReference type="EMBL" id="SMRS01000002">
    <property type="protein sequence ID" value="KAA0875733.1"/>
    <property type="molecule type" value="Genomic_DNA"/>
</dbReference>
<dbReference type="RefSeq" id="WP_149390037.1">
    <property type="nucleotide sequence ID" value="NZ_SMRS01000002.1"/>
</dbReference>
<name>A0A5A9W5C0_9GAMM</name>
<dbReference type="Proteomes" id="UP000325302">
    <property type="component" value="Unassembled WGS sequence"/>
</dbReference>
<dbReference type="OrthoDB" id="9803723at2"/>
<dbReference type="SUPFAM" id="SSF143880">
    <property type="entry name" value="NE0471 N-terminal domain-like"/>
    <property type="match status" value="1"/>
</dbReference>
<dbReference type="Gene3D" id="3.30.2020.10">
    <property type="entry name" value="NE0471-like N-terminal domain"/>
    <property type="match status" value="1"/>
</dbReference>
<sequence length="84" mass="9168">MLKVTQVSPLANGKVYVVFNDGQKGEVDISPFMQSPFFLQLKDEAYFSKVSLFFGGIGWPDGQDLGPDTLAAALRPNTKIEKAS</sequence>
<protein>
    <submittedName>
        <fullName evidence="1">DUF2442 domain-containing protein</fullName>
    </submittedName>
</protein>
<evidence type="ECO:0000313" key="1">
    <source>
        <dbReference type="EMBL" id="KAA0875733.1"/>
    </source>
</evidence>
<dbReference type="Pfam" id="PF10387">
    <property type="entry name" value="DUF2442"/>
    <property type="match status" value="1"/>
</dbReference>